<keyword evidence="3" id="KW-1133">Transmembrane helix</keyword>
<evidence type="ECO:0000256" key="3">
    <source>
        <dbReference type="SAM" id="Phobius"/>
    </source>
</evidence>
<dbReference type="Pfam" id="PF14841">
    <property type="entry name" value="FliG_M"/>
    <property type="match status" value="1"/>
</dbReference>
<dbReference type="OrthoDB" id="9780302at2"/>
<dbReference type="NCBIfam" id="NF004606">
    <property type="entry name" value="PRK05934.1"/>
    <property type="match status" value="1"/>
</dbReference>
<dbReference type="AlphaFoldDB" id="A0A1A9HUY7"/>
<protein>
    <submittedName>
        <fullName evidence="6">Flagellar M-Ring Protein</fullName>
    </submittedName>
</protein>
<keyword evidence="6" id="KW-0969">Cilium</keyword>
<reference evidence="6 7" key="1">
    <citation type="submission" date="2016-03" db="EMBL/GenBank/DDBJ databases">
        <title>Culture-independent genomics supports pathogen discovery for uncultivable bacteria within the genus Chlamydia.</title>
        <authorList>
            <person name="Taylor-Brown A."/>
            <person name="Bachmann N.L."/>
            <person name="Borel N."/>
            <person name="Polkinghorne A."/>
        </authorList>
    </citation>
    <scope>NUCLEOTIDE SEQUENCE [LARGE SCALE GENOMIC DNA]</scope>
    <source>
        <strain evidence="6 7">2742-308</strain>
    </source>
</reference>
<comment type="subcellular location">
    <subcellularLocation>
        <location evidence="1">Membrane</location>
    </subcellularLocation>
</comment>
<dbReference type="PROSITE" id="PS51257">
    <property type="entry name" value="PROKAR_LIPOPROTEIN"/>
    <property type="match status" value="1"/>
</dbReference>
<dbReference type="InterPro" id="IPR006182">
    <property type="entry name" value="FliF_N_dom"/>
</dbReference>
<evidence type="ECO:0000259" key="5">
    <source>
        <dbReference type="Pfam" id="PF14841"/>
    </source>
</evidence>
<accession>A0A1A9HUY7</accession>
<evidence type="ECO:0000313" key="6">
    <source>
        <dbReference type="EMBL" id="ANH78655.1"/>
    </source>
</evidence>
<dbReference type="Gene3D" id="1.10.220.30">
    <property type="match status" value="1"/>
</dbReference>
<keyword evidence="7" id="KW-1185">Reference proteome</keyword>
<evidence type="ECO:0000256" key="2">
    <source>
        <dbReference type="ARBA" id="ARBA00023136"/>
    </source>
</evidence>
<keyword evidence="2 3" id="KW-0472">Membrane</keyword>
<dbReference type="Gene3D" id="3.30.300.30">
    <property type="match status" value="1"/>
</dbReference>
<keyword evidence="6" id="KW-0966">Cell projection</keyword>
<evidence type="ECO:0000256" key="1">
    <source>
        <dbReference type="ARBA" id="ARBA00004370"/>
    </source>
</evidence>
<keyword evidence="3" id="KW-0812">Transmembrane</keyword>
<dbReference type="GO" id="GO:0016020">
    <property type="term" value="C:membrane"/>
    <property type="evidence" value="ECO:0007669"/>
    <property type="project" value="UniProtKB-SubCell"/>
</dbReference>
<sequence length="341" mass="38705">MFFQNLKKKLAALGVSPLGFFLVVGAISCAMLFSKSSSTSKSLTPTKVEKTSNHWLKFSQTGNLRFMEALAKKEQLERDLTTFDSIMAAKVALALPLEEETENLLKLSVILTPQKDAFLTPSLLFSITDYLCSSVPGLHKENITLSDNLGNFYSPEPRSMNSLFFTTLENYLKKIFPKEHFAFSYLPSEEKPIVQFTINENYVNSLPKEESDKVINHAIHYLHQNCSDFCTIITERLPFAYQHRQHSGVSKFLIGCVILLSSLSIVALASLYLGWHAYERVSPEPKKIKRGINITKLVEIIQKEPPEKIALILSYLDPKKAEILLSRLPENLRNRVLKYKL</sequence>
<feature type="domain" description="Flagellar motor switch protein FliG middle" evidence="5">
    <location>
        <begin position="296"/>
        <end position="338"/>
    </location>
</feature>
<dbReference type="RefSeq" id="WP_066482129.1">
    <property type="nucleotide sequence ID" value="NZ_CP014639.1"/>
</dbReference>
<dbReference type="InterPro" id="IPR045851">
    <property type="entry name" value="AMP-bd_C_sf"/>
</dbReference>
<name>A0A1A9HUY7_9CHLA</name>
<dbReference type="EMBL" id="CP014639">
    <property type="protein sequence ID" value="ANH78655.1"/>
    <property type="molecule type" value="Genomic_DNA"/>
</dbReference>
<dbReference type="InterPro" id="IPR032779">
    <property type="entry name" value="FliG_M"/>
</dbReference>
<keyword evidence="6" id="KW-0282">Flagellum</keyword>
<evidence type="ECO:0000313" key="7">
    <source>
        <dbReference type="Proteomes" id="UP000078162"/>
    </source>
</evidence>
<dbReference type="InterPro" id="IPR011002">
    <property type="entry name" value="FliG_a-hlx"/>
</dbReference>
<feature type="transmembrane region" description="Helical" evidence="3">
    <location>
        <begin position="12"/>
        <end position="33"/>
    </location>
</feature>
<dbReference type="PATRIC" id="fig|1806891.3.peg.476"/>
<dbReference type="PANTHER" id="PTHR30046:SF0">
    <property type="entry name" value="FLAGELLAR M-RING PROTEIN"/>
    <property type="match status" value="1"/>
</dbReference>
<gene>
    <name evidence="6" type="ORF">Cs308_0484</name>
</gene>
<dbReference type="InterPro" id="IPR043427">
    <property type="entry name" value="YscJ/FliF"/>
</dbReference>
<dbReference type="STRING" id="1806891.Cs308_0484"/>
<dbReference type="Pfam" id="PF01514">
    <property type="entry name" value="YscJ_FliF"/>
    <property type="match status" value="1"/>
</dbReference>
<dbReference type="Proteomes" id="UP000078162">
    <property type="component" value="Chromosome"/>
</dbReference>
<proteinExistence type="predicted"/>
<dbReference type="PANTHER" id="PTHR30046">
    <property type="entry name" value="FLAGELLAR M-RING PROTEIN"/>
    <property type="match status" value="1"/>
</dbReference>
<dbReference type="SUPFAM" id="SSF48029">
    <property type="entry name" value="FliG"/>
    <property type="match status" value="1"/>
</dbReference>
<organism evidence="6 7">
    <name type="scientific">Candidatus Chlamydia sanziniae</name>
    <dbReference type="NCBI Taxonomy" id="1806891"/>
    <lineage>
        <taxon>Bacteria</taxon>
        <taxon>Pseudomonadati</taxon>
        <taxon>Chlamydiota</taxon>
        <taxon>Chlamydiia</taxon>
        <taxon>Chlamydiales</taxon>
        <taxon>Chlamydiaceae</taxon>
        <taxon>Chlamydia/Chlamydophila group</taxon>
        <taxon>Chlamydia</taxon>
    </lineage>
</organism>
<feature type="domain" description="Flagellar M-ring N-terminal" evidence="4">
    <location>
        <begin position="69"/>
        <end position="153"/>
    </location>
</feature>
<evidence type="ECO:0000259" key="4">
    <source>
        <dbReference type="Pfam" id="PF01514"/>
    </source>
</evidence>
<dbReference type="KEGG" id="csaz:Cs308_0484"/>
<feature type="transmembrane region" description="Helical" evidence="3">
    <location>
        <begin position="252"/>
        <end position="275"/>
    </location>
</feature>